<dbReference type="RefSeq" id="WP_141189271.1">
    <property type="nucleotide sequence ID" value="NZ_JBHUMR010000008.1"/>
</dbReference>
<protein>
    <submittedName>
        <fullName evidence="4">MotE family protein</fullName>
    </submittedName>
</protein>
<feature type="transmembrane region" description="Helical" evidence="2">
    <location>
        <begin position="13"/>
        <end position="35"/>
    </location>
</feature>
<dbReference type="Gene3D" id="1.25.60.10">
    <property type="entry name" value="MgtE N-terminal domain-like"/>
    <property type="match status" value="1"/>
</dbReference>
<evidence type="ECO:0000259" key="3">
    <source>
        <dbReference type="Pfam" id="PF03448"/>
    </source>
</evidence>
<comment type="caution">
    <text evidence="4">The sequence shown here is derived from an EMBL/GenBank/DDBJ whole genome shotgun (WGS) entry which is preliminary data.</text>
</comment>
<dbReference type="SUPFAM" id="SSF158791">
    <property type="entry name" value="MgtE N-terminal domain-like"/>
    <property type="match status" value="1"/>
</dbReference>
<feature type="compositionally biased region" description="Polar residues" evidence="1">
    <location>
        <begin position="116"/>
        <end position="131"/>
    </location>
</feature>
<dbReference type="Proteomes" id="UP001597458">
    <property type="component" value="Unassembled WGS sequence"/>
</dbReference>
<feature type="compositionally biased region" description="Low complexity" evidence="1">
    <location>
        <begin position="197"/>
        <end position="209"/>
    </location>
</feature>
<evidence type="ECO:0000256" key="2">
    <source>
        <dbReference type="SAM" id="Phobius"/>
    </source>
</evidence>
<keyword evidence="2" id="KW-0472">Membrane</keyword>
<proteinExistence type="predicted"/>
<dbReference type="InterPro" id="IPR006668">
    <property type="entry name" value="Mg_transptr_MgtE_intracell_dom"/>
</dbReference>
<keyword evidence="2" id="KW-1133">Transmembrane helix</keyword>
<organism evidence="4 5">
    <name type="scientific">Terrilactibacillus laevilacticus</name>
    <dbReference type="NCBI Taxonomy" id="1380157"/>
    <lineage>
        <taxon>Bacteria</taxon>
        <taxon>Bacillati</taxon>
        <taxon>Bacillota</taxon>
        <taxon>Bacilli</taxon>
        <taxon>Bacillales</taxon>
        <taxon>Bacillaceae</taxon>
        <taxon>Terrilactibacillus</taxon>
    </lineage>
</organism>
<gene>
    <name evidence="4" type="ORF">ACFSTF_06135</name>
</gene>
<dbReference type="InterPro" id="IPR038076">
    <property type="entry name" value="MgtE_N_sf"/>
</dbReference>
<name>A0ABW5PPW5_9BACI</name>
<feature type="region of interest" description="Disordered" evidence="1">
    <location>
        <begin position="105"/>
        <end position="131"/>
    </location>
</feature>
<evidence type="ECO:0000256" key="1">
    <source>
        <dbReference type="SAM" id="MobiDB-lite"/>
    </source>
</evidence>
<sequence length="209" mass="22948">MEKTSLALKTIKALLVIIIPIIFLGILTLLIMNFVGLNPMAEMKSLINGKSEKTHQLANKGNTVPNDATAMRREIASQSKTINKLRDEITQKSDQIDALNKQIQETSSNKPKKQTDPSQASQSKANLVNQTYRNMDPEKAAAIFEKMSVKDASDYINMLDNKTKAQILNNMDPAKAADITKLLKPSKNQQEASIDNTTDSSSTGTLSSP</sequence>
<dbReference type="Pfam" id="PF03448">
    <property type="entry name" value="MgtE_N"/>
    <property type="match status" value="1"/>
</dbReference>
<feature type="compositionally biased region" description="Polar residues" evidence="1">
    <location>
        <begin position="186"/>
        <end position="196"/>
    </location>
</feature>
<feature type="domain" description="Magnesium transporter MgtE intracellular" evidence="3">
    <location>
        <begin position="128"/>
        <end position="184"/>
    </location>
</feature>
<accession>A0ABW5PPW5</accession>
<dbReference type="EMBL" id="JBHUMR010000008">
    <property type="protein sequence ID" value="MFD2616888.1"/>
    <property type="molecule type" value="Genomic_DNA"/>
</dbReference>
<feature type="region of interest" description="Disordered" evidence="1">
    <location>
        <begin position="184"/>
        <end position="209"/>
    </location>
</feature>
<keyword evidence="2" id="KW-0812">Transmembrane</keyword>
<evidence type="ECO:0000313" key="5">
    <source>
        <dbReference type="Proteomes" id="UP001597458"/>
    </source>
</evidence>
<keyword evidence="5" id="KW-1185">Reference proteome</keyword>
<evidence type="ECO:0000313" key="4">
    <source>
        <dbReference type="EMBL" id="MFD2616888.1"/>
    </source>
</evidence>
<reference evidence="5" key="1">
    <citation type="journal article" date="2019" name="Int. J. Syst. Evol. Microbiol.">
        <title>The Global Catalogue of Microorganisms (GCM) 10K type strain sequencing project: providing services to taxonomists for standard genome sequencing and annotation.</title>
        <authorList>
            <consortium name="The Broad Institute Genomics Platform"/>
            <consortium name="The Broad Institute Genome Sequencing Center for Infectious Disease"/>
            <person name="Wu L."/>
            <person name="Ma J."/>
        </authorList>
    </citation>
    <scope>NUCLEOTIDE SEQUENCE [LARGE SCALE GENOMIC DNA]</scope>
    <source>
        <strain evidence="5">TISTR 2241</strain>
    </source>
</reference>